<keyword evidence="8" id="KW-1278">Translocase</keyword>
<feature type="transmembrane region" description="Helical" evidence="11">
    <location>
        <begin position="798"/>
        <end position="820"/>
    </location>
</feature>
<dbReference type="Pfam" id="PF13246">
    <property type="entry name" value="Cation_ATPase"/>
    <property type="match status" value="1"/>
</dbReference>
<feature type="transmembrane region" description="Helical" evidence="11">
    <location>
        <begin position="698"/>
        <end position="721"/>
    </location>
</feature>
<evidence type="ECO:0000256" key="7">
    <source>
        <dbReference type="ARBA" id="ARBA00022840"/>
    </source>
</evidence>
<dbReference type="SUPFAM" id="SSF81660">
    <property type="entry name" value="Metal cation-transporting ATPase, ATP-binding domain N"/>
    <property type="match status" value="1"/>
</dbReference>
<dbReference type="InterPro" id="IPR036412">
    <property type="entry name" value="HAD-like_sf"/>
</dbReference>
<keyword evidence="10 11" id="KW-0472">Membrane</keyword>
<evidence type="ECO:0000256" key="10">
    <source>
        <dbReference type="ARBA" id="ARBA00023136"/>
    </source>
</evidence>
<feature type="transmembrane region" description="Helical" evidence="11">
    <location>
        <begin position="870"/>
        <end position="889"/>
    </location>
</feature>
<dbReference type="SUPFAM" id="SSF56784">
    <property type="entry name" value="HAD-like"/>
    <property type="match status" value="1"/>
</dbReference>
<dbReference type="GO" id="GO:0006883">
    <property type="term" value="P:intracellular sodium ion homeostasis"/>
    <property type="evidence" value="ECO:0007669"/>
    <property type="project" value="TreeGrafter"/>
</dbReference>
<dbReference type="Gene3D" id="3.40.50.1000">
    <property type="entry name" value="HAD superfamily/HAD-like"/>
    <property type="match status" value="1"/>
</dbReference>
<dbReference type="InterPro" id="IPR006068">
    <property type="entry name" value="ATPase_P-typ_cation-transptr_C"/>
</dbReference>
<feature type="domain" description="Cation-transporting P-type ATPase N-terminal" evidence="12">
    <location>
        <begin position="12"/>
        <end position="85"/>
    </location>
</feature>
<dbReference type="GO" id="GO:0005524">
    <property type="term" value="F:ATP binding"/>
    <property type="evidence" value="ECO:0007669"/>
    <property type="project" value="UniProtKB-KW"/>
</dbReference>
<dbReference type="STRING" id="466.Lmac_0123"/>
<dbReference type="GO" id="GO:0016887">
    <property type="term" value="F:ATP hydrolysis activity"/>
    <property type="evidence" value="ECO:0007669"/>
    <property type="project" value="InterPro"/>
</dbReference>
<dbReference type="Pfam" id="PF00122">
    <property type="entry name" value="E1-E2_ATPase"/>
    <property type="match status" value="1"/>
</dbReference>
<evidence type="ECO:0000256" key="11">
    <source>
        <dbReference type="SAM" id="Phobius"/>
    </source>
</evidence>
<dbReference type="GO" id="GO:0005391">
    <property type="term" value="F:P-type sodium:potassium-exchanging transporter activity"/>
    <property type="evidence" value="ECO:0007669"/>
    <property type="project" value="TreeGrafter"/>
</dbReference>
<dbReference type="InterPro" id="IPR023298">
    <property type="entry name" value="ATPase_P-typ_TM_dom_sf"/>
</dbReference>
<dbReference type="SUPFAM" id="SSF81653">
    <property type="entry name" value="Calcium ATPase, transduction domain A"/>
    <property type="match status" value="1"/>
</dbReference>
<evidence type="ECO:0000256" key="5">
    <source>
        <dbReference type="ARBA" id="ARBA00022723"/>
    </source>
</evidence>
<dbReference type="Pfam" id="PF00689">
    <property type="entry name" value="Cation_ATPase_C"/>
    <property type="match status" value="1"/>
</dbReference>
<protein>
    <submittedName>
        <fullName evidence="13">Cation efflux transporter</fullName>
    </submittedName>
</protein>
<dbReference type="InterPro" id="IPR050510">
    <property type="entry name" value="Cation_transp_ATPase_P-type"/>
</dbReference>
<dbReference type="GO" id="GO:0046872">
    <property type="term" value="F:metal ion binding"/>
    <property type="evidence" value="ECO:0007669"/>
    <property type="project" value="UniProtKB-KW"/>
</dbReference>
<evidence type="ECO:0000256" key="6">
    <source>
        <dbReference type="ARBA" id="ARBA00022741"/>
    </source>
</evidence>
<dbReference type="Gene3D" id="2.70.150.10">
    <property type="entry name" value="Calcium-transporting ATPase, cytoplasmic transduction domain A"/>
    <property type="match status" value="1"/>
</dbReference>
<dbReference type="CDD" id="cd02080">
    <property type="entry name" value="P-type_ATPase_cation"/>
    <property type="match status" value="1"/>
</dbReference>
<dbReference type="NCBIfam" id="TIGR01494">
    <property type="entry name" value="ATPase_P-type"/>
    <property type="match status" value="3"/>
</dbReference>
<keyword evidence="4 11" id="KW-0812">Transmembrane</keyword>
<dbReference type="GO" id="GO:0005886">
    <property type="term" value="C:plasma membrane"/>
    <property type="evidence" value="ECO:0007669"/>
    <property type="project" value="UniProtKB-SubCell"/>
</dbReference>
<dbReference type="InterPro" id="IPR008250">
    <property type="entry name" value="ATPase_P-typ_transduc_dom_A_sf"/>
</dbReference>
<sequence>MAKQKKLFLEQRWHEQSIEGTLTTLNATESGLNSEESQTRLKSYGFNRFPEPQRKSAFSRFLLQFHNILIYVLLAAALVTSFLQHWVDTTVILAVVVINALIGFIQEGKAEKALEAIRKMLSPTATVLRDGTRRRVAGEELVPGDIVFLEAGDKVPADLRLIKSHGLTIQEAILTGESIPIEKSIDPIPGDAVLGDRFCMAFSGTLVTNGQGKGIVVATGTSTQIGQISGLLSTIEPLATPLVLQMGQFAKWLTLFILLIAALLLVYGYFVQHHPFAELFMVIVGLSVAAIPEGLPAVLSIALALGVQAMARRQMIVRRLPAIETLGSVSVICTDKTGTLTLNEMAVASVLTDNQLFTLAGIGYEPQGTVTLDGQVIDCDGYPLLKQLARAAVLCNDAALHSQEGNWIAEGDPMEAALLAFAGKIGLTQQEENAAWVRTDVIAFDAKHRFMATLHHDHLQHALLLVKGAPEQILKMCQNQQTTSGEVQPLNEAYWNEQMGQVATLGQRVLAFAVKEAKPEHTVLEFADVDCNLTLLGMVGLIDPPRPEAVAAVARCHTAGIGVKMITGDHAATAIAIGRQIGLRNVEKVLTGLDLDNMDDAILKNAVLETDIFARTSPEHKLRLVMALQSNGMIVAMTGDGVNDAPALKRADAGIAMGRKGSEAAKEAAEFVLVDDNFASIVAAVREGRTVYDNLKKVISWTLPTNAGEAMTIILAILFGLSIPVTAIQILWINLITAITLGIALAFEPTEEGTMDRPPRSRNEPLLTGSLVWHMILVSILFIGSVFGIYFYALDRGYSLKLAHTIALNTLVVLEIFHLFYIRNIYSTSLTWKAVQGTKVVWMSVIVITGAQFAITYLPPLQTLFATQSIPFWDGVIIVITGAIFFAVIEIEKQLRLRISAICNAPQSNRSTSY</sequence>
<evidence type="ECO:0000256" key="1">
    <source>
        <dbReference type="ARBA" id="ARBA00004651"/>
    </source>
</evidence>
<feature type="transmembrane region" description="Helical" evidence="11">
    <location>
        <begin position="276"/>
        <end position="305"/>
    </location>
</feature>
<feature type="transmembrane region" description="Helical" evidence="11">
    <location>
        <begin position="840"/>
        <end position="858"/>
    </location>
</feature>
<dbReference type="PRINTS" id="PR00120">
    <property type="entry name" value="HATPASE"/>
</dbReference>
<feature type="transmembrane region" description="Helical" evidence="11">
    <location>
        <begin position="727"/>
        <end position="747"/>
    </location>
</feature>
<keyword evidence="5" id="KW-0479">Metal-binding</keyword>
<dbReference type="RefSeq" id="WP_058450965.1">
    <property type="nucleotide sequence ID" value="NZ_CAAAIB010000006.1"/>
</dbReference>
<dbReference type="InterPro" id="IPR044492">
    <property type="entry name" value="P_typ_ATPase_HD_dom"/>
</dbReference>
<dbReference type="SUPFAM" id="SSF81665">
    <property type="entry name" value="Calcium ATPase, transmembrane domain M"/>
    <property type="match status" value="1"/>
</dbReference>
<comment type="caution">
    <text evidence="13">The sequence shown here is derived from an EMBL/GenBank/DDBJ whole genome shotgun (WGS) entry which is preliminary data.</text>
</comment>
<dbReference type="Pfam" id="PF00690">
    <property type="entry name" value="Cation_ATPase_N"/>
    <property type="match status" value="1"/>
</dbReference>
<evidence type="ECO:0000256" key="4">
    <source>
        <dbReference type="ARBA" id="ARBA00022692"/>
    </source>
</evidence>
<evidence type="ECO:0000313" key="14">
    <source>
        <dbReference type="Proteomes" id="UP000054908"/>
    </source>
</evidence>
<dbReference type="Gene3D" id="1.20.1110.10">
    <property type="entry name" value="Calcium-transporting ATPase, transmembrane domain"/>
    <property type="match status" value="1"/>
</dbReference>
<dbReference type="InterPro" id="IPR001757">
    <property type="entry name" value="P_typ_ATPase"/>
</dbReference>
<proteinExistence type="inferred from homology"/>
<dbReference type="GO" id="GO:0036376">
    <property type="term" value="P:sodium ion export across plasma membrane"/>
    <property type="evidence" value="ECO:0007669"/>
    <property type="project" value="TreeGrafter"/>
</dbReference>
<keyword evidence="7" id="KW-0067">ATP-binding</keyword>
<keyword evidence="6" id="KW-0547">Nucleotide-binding</keyword>
<evidence type="ECO:0000313" key="13">
    <source>
        <dbReference type="EMBL" id="KTD31819.1"/>
    </source>
</evidence>
<dbReference type="InterPro" id="IPR023299">
    <property type="entry name" value="ATPase_P-typ_cyto_dom_N"/>
</dbReference>
<evidence type="ECO:0000256" key="3">
    <source>
        <dbReference type="ARBA" id="ARBA00022475"/>
    </source>
</evidence>
<evidence type="ECO:0000256" key="8">
    <source>
        <dbReference type="ARBA" id="ARBA00022967"/>
    </source>
</evidence>
<dbReference type="PROSITE" id="PS00154">
    <property type="entry name" value="ATPASE_E1_E2"/>
    <property type="match status" value="1"/>
</dbReference>
<dbReference type="InterPro" id="IPR023214">
    <property type="entry name" value="HAD_sf"/>
</dbReference>
<dbReference type="Gene3D" id="3.40.1110.10">
    <property type="entry name" value="Calcium-transporting ATPase, cytoplasmic domain N"/>
    <property type="match status" value="1"/>
</dbReference>
<gene>
    <name evidence="13" type="primary">pacL</name>
    <name evidence="13" type="ORF">Lmac_0123</name>
</gene>
<dbReference type="InterPro" id="IPR059000">
    <property type="entry name" value="ATPase_P-type_domA"/>
</dbReference>
<feature type="transmembrane region" description="Helical" evidence="11">
    <location>
        <begin position="252"/>
        <end position="270"/>
    </location>
</feature>
<evidence type="ECO:0000256" key="9">
    <source>
        <dbReference type="ARBA" id="ARBA00022989"/>
    </source>
</evidence>
<name>A0A0W0WHJ6_9GAMM</name>
<evidence type="ECO:0000259" key="12">
    <source>
        <dbReference type="SMART" id="SM00831"/>
    </source>
</evidence>
<dbReference type="GO" id="GO:1902600">
    <property type="term" value="P:proton transmembrane transport"/>
    <property type="evidence" value="ECO:0007669"/>
    <property type="project" value="TreeGrafter"/>
</dbReference>
<keyword evidence="3" id="KW-1003">Cell membrane</keyword>
<dbReference type="Proteomes" id="UP000054908">
    <property type="component" value="Unassembled WGS sequence"/>
</dbReference>
<accession>A0A0W0WHJ6</accession>
<feature type="transmembrane region" description="Helical" evidence="11">
    <location>
        <begin position="86"/>
        <end position="105"/>
    </location>
</feature>
<feature type="transmembrane region" description="Helical" evidence="11">
    <location>
        <begin position="767"/>
        <end position="792"/>
    </location>
</feature>
<dbReference type="OrthoDB" id="9814270at2"/>
<dbReference type="InterPro" id="IPR004014">
    <property type="entry name" value="ATPase_P-typ_cation-transptr_N"/>
</dbReference>
<organism evidence="13 14">
    <name type="scientific">Legionella maceachernii</name>
    <dbReference type="NCBI Taxonomy" id="466"/>
    <lineage>
        <taxon>Bacteria</taxon>
        <taxon>Pseudomonadati</taxon>
        <taxon>Pseudomonadota</taxon>
        <taxon>Gammaproteobacteria</taxon>
        <taxon>Legionellales</taxon>
        <taxon>Legionellaceae</taxon>
        <taxon>Legionella</taxon>
    </lineage>
</organism>
<comment type="similarity">
    <text evidence="2">Belongs to the cation transport ATPase (P-type) (TC 3.A.3) family. Type IIA subfamily.</text>
</comment>
<dbReference type="SFLD" id="SFLDG00002">
    <property type="entry name" value="C1.7:_P-type_atpase_like"/>
    <property type="match status" value="1"/>
</dbReference>
<comment type="subcellular location">
    <subcellularLocation>
        <location evidence="1">Cell membrane</location>
        <topology evidence="1">Multi-pass membrane protein</topology>
    </subcellularLocation>
</comment>
<dbReference type="SFLD" id="SFLDS00003">
    <property type="entry name" value="Haloacid_Dehalogenase"/>
    <property type="match status" value="1"/>
</dbReference>
<dbReference type="SFLD" id="SFLDF00027">
    <property type="entry name" value="p-type_atpase"/>
    <property type="match status" value="1"/>
</dbReference>
<keyword evidence="14" id="KW-1185">Reference proteome</keyword>
<dbReference type="GO" id="GO:0030007">
    <property type="term" value="P:intracellular potassium ion homeostasis"/>
    <property type="evidence" value="ECO:0007669"/>
    <property type="project" value="TreeGrafter"/>
</dbReference>
<dbReference type="EMBL" id="LNYL01000003">
    <property type="protein sequence ID" value="KTD31819.1"/>
    <property type="molecule type" value="Genomic_DNA"/>
</dbReference>
<dbReference type="SMART" id="SM00831">
    <property type="entry name" value="Cation_ATPase_N"/>
    <property type="match status" value="1"/>
</dbReference>
<dbReference type="PATRIC" id="fig|466.6.peg.128"/>
<dbReference type="InterPro" id="IPR018303">
    <property type="entry name" value="ATPase_P-typ_P_site"/>
</dbReference>
<dbReference type="FunFam" id="2.70.150.10:FF:000016">
    <property type="entry name" value="Calcium-transporting P-type ATPase putative"/>
    <property type="match status" value="1"/>
</dbReference>
<dbReference type="PANTHER" id="PTHR43294">
    <property type="entry name" value="SODIUM/POTASSIUM-TRANSPORTING ATPASE SUBUNIT ALPHA"/>
    <property type="match status" value="1"/>
</dbReference>
<feature type="transmembrane region" description="Helical" evidence="11">
    <location>
        <begin position="61"/>
        <end position="80"/>
    </location>
</feature>
<reference evidence="13 14" key="1">
    <citation type="submission" date="2015-11" db="EMBL/GenBank/DDBJ databases">
        <title>Genomic analysis of 38 Legionella species identifies large and diverse effector repertoires.</title>
        <authorList>
            <person name="Burstein D."/>
            <person name="Amaro F."/>
            <person name="Zusman T."/>
            <person name="Lifshitz Z."/>
            <person name="Cohen O."/>
            <person name="Gilbert J.A."/>
            <person name="Pupko T."/>
            <person name="Shuman H.A."/>
            <person name="Segal G."/>
        </authorList>
    </citation>
    <scope>NUCLEOTIDE SEQUENCE [LARGE SCALE GENOMIC DNA]</scope>
    <source>
        <strain evidence="13 14">PX-1-G2-E2</strain>
    </source>
</reference>
<dbReference type="AlphaFoldDB" id="A0A0W0WHJ6"/>
<dbReference type="PANTHER" id="PTHR43294:SF21">
    <property type="entry name" value="CATION TRANSPORTING ATPASE"/>
    <property type="match status" value="1"/>
</dbReference>
<keyword evidence="9 11" id="KW-1133">Transmembrane helix</keyword>
<evidence type="ECO:0000256" key="2">
    <source>
        <dbReference type="ARBA" id="ARBA00005675"/>
    </source>
</evidence>
<dbReference type="GO" id="GO:1990573">
    <property type="term" value="P:potassium ion import across plasma membrane"/>
    <property type="evidence" value="ECO:0007669"/>
    <property type="project" value="TreeGrafter"/>
</dbReference>
<dbReference type="PRINTS" id="PR00119">
    <property type="entry name" value="CATATPASE"/>
</dbReference>